<dbReference type="STRING" id="626887.J057_01189"/>
<dbReference type="Proteomes" id="UP000013165">
    <property type="component" value="Unassembled WGS sequence"/>
</dbReference>
<dbReference type="SUPFAM" id="SSF52317">
    <property type="entry name" value="Class I glutamine amidotransferase-like"/>
    <property type="match status" value="1"/>
</dbReference>
<dbReference type="eggNOG" id="COG2071">
    <property type="taxonomic scope" value="Bacteria"/>
</dbReference>
<dbReference type="AlphaFoldDB" id="N6WZL4"/>
<accession>N6WZL4</accession>
<dbReference type="InterPro" id="IPR011697">
    <property type="entry name" value="Peptidase_C26"/>
</dbReference>
<sequence>MAEAEPGLTIGVSGPSRQRLTHRLIRFGLHLYGARTLFIRPGSNVDVSMLDGLVLSGGTHVHPSRYGQEPQVRAHYDRIRDETDWRLLTEAQDLHLPVLGICRGAQLINIFRGGSLCQDITPLRVNTRHRPLLLPLQTVRLVHDSLVGNIMQGPTIGANRIHSQSIKRLGRGLRVVALDNDYFVQAIESEEGHWLLGIQWHPEYLLYHPPHRRIFKNFVAAVRARKLHRLGHIEGPVL</sequence>
<organism evidence="1 2">
    <name type="scientific">Marinobacter nanhaiticus D15-8W</name>
    <dbReference type="NCBI Taxonomy" id="626887"/>
    <lineage>
        <taxon>Bacteria</taxon>
        <taxon>Pseudomonadati</taxon>
        <taxon>Pseudomonadota</taxon>
        <taxon>Gammaproteobacteria</taxon>
        <taxon>Pseudomonadales</taxon>
        <taxon>Marinobacteraceae</taxon>
        <taxon>Marinobacter</taxon>
    </lineage>
</organism>
<dbReference type="HOGENOM" id="CLU_030756_3_0_6"/>
<dbReference type="GO" id="GO:0016811">
    <property type="term" value="F:hydrolase activity, acting on carbon-nitrogen (but not peptide) bonds, in linear amides"/>
    <property type="evidence" value="ECO:0007669"/>
    <property type="project" value="InterPro"/>
</dbReference>
<gene>
    <name evidence="1" type="ORF">J057_01189</name>
</gene>
<proteinExistence type="predicted"/>
<dbReference type="PANTHER" id="PTHR43235">
    <property type="entry name" value="GLUTAMINE AMIDOTRANSFERASE PB2B2.05-RELATED"/>
    <property type="match status" value="1"/>
</dbReference>
<keyword evidence="2" id="KW-1185">Reference proteome</keyword>
<dbReference type="CDD" id="cd01745">
    <property type="entry name" value="GATase1_2"/>
    <property type="match status" value="1"/>
</dbReference>
<comment type="caution">
    <text evidence="1">The sequence shown here is derived from an EMBL/GenBank/DDBJ whole genome shotgun (WGS) entry which is preliminary data.</text>
</comment>
<dbReference type="InterPro" id="IPR029062">
    <property type="entry name" value="Class_I_gatase-like"/>
</dbReference>
<protein>
    <submittedName>
        <fullName evidence="1">Peptidase C26</fullName>
    </submittedName>
</protein>
<dbReference type="OrthoDB" id="9813383at2"/>
<reference evidence="1 2" key="1">
    <citation type="journal article" date="2013" name="Genome Announc.">
        <title>Genome Sequence of the Polycyclic Aromatic Hydrocarbon-Degrading Bacterium Strain Marinobacter nanhaiticus D15-8WT.</title>
        <authorList>
            <person name="Cui Z."/>
            <person name="Gao W."/>
            <person name="Li Q."/>
            <person name="Xu G."/>
            <person name="Zheng L."/>
        </authorList>
    </citation>
    <scope>NUCLEOTIDE SEQUENCE [LARGE SCALE GENOMIC DNA]</scope>
    <source>
        <strain evidence="1 2">D15-8W</strain>
    </source>
</reference>
<dbReference type="PATRIC" id="fig|626887.3.peg.218"/>
<dbReference type="GO" id="GO:0005829">
    <property type="term" value="C:cytosol"/>
    <property type="evidence" value="ECO:0007669"/>
    <property type="project" value="TreeGrafter"/>
</dbReference>
<dbReference type="InterPro" id="IPR044668">
    <property type="entry name" value="PuuD-like"/>
</dbReference>
<dbReference type="PROSITE" id="PS51273">
    <property type="entry name" value="GATASE_TYPE_1"/>
    <property type="match status" value="1"/>
</dbReference>
<dbReference type="EMBL" id="APLQ01000007">
    <property type="protein sequence ID" value="ENO17011.1"/>
    <property type="molecule type" value="Genomic_DNA"/>
</dbReference>
<evidence type="ECO:0000313" key="1">
    <source>
        <dbReference type="EMBL" id="ENO17011.1"/>
    </source>
</evidence>
<dbReference type="Pfam" id="PF07722">
    <property type="entry name" value="Peptidase_C26"/>
    <property type="match status" value="1"/>
</dbReference>
<dbReference type="RefSeq" id="WP_004582784.1">
    <property type="nucleotide sequence ID" value="NZ_AP028878.1"/>
</dbReference>
<dbReference type="PANTHER" id="PTHR43235:SF1">
    <property type="entry name" value="GLUTAMINE AMIDOTRANSFERASE PB2B2.05-RELATED"/>
    <property type="match status" value="1"/>
</dbReference>
<evidence type="ECO:0000313" key="2">
    <source>
        <dbReference type="Proteomes" id="UP000013165"/>
    </source>
</evidence>
<dbReference type="Gene3D" id="3.40.50.880">
    <property type="match status" value="1"/>
</dbReference>
<name>N6WZL4_9GAMM</name>